<evidence type="ECO:0000256" key="1">
    <source>
        <dbReference type="ARBA" id="ARBA00004173"/>
    </source>
</evidence>
<dbReference type="InterPro" id="IPR029058">
    <property type="entry name" value="AB_hydrolase_fold"/>
</dbReference>
<sequence>SIVAVHGLNGHRDNTWTAANGTHWLRDLLPKDIPNARIFCWGHDANTHGSRVSCQYLYDHARSLVSDLCLKRRLTNSTRRPIIFVAHSLGG</sequence>
<keyword evidence="8" id="KW-1185">Reference proteome</keyword>
<evidence type="ECO:0000256" key="4">
    <source>
        <dbReference type="ARBA" id="ARBA00022824"/>
    </source>
</evidence>
<dbReference type="EMBL" id="ML996247">
    <property type="protein sequence ID" value="KAF2729360.1"/>
    <property type="molecule type" value="Genomic_DNA"/>
</dbReference>
<accession>A0A9P4UYM1</accession>
<evidence type="ECO:0000313" key="8">
    <source>
        <dbReference type="Proteomes" id="UP000799444"/>
    </source>
</evidence>
<dbReference type="Gene3D" id="3.40.50.1820">
    <property type="entry name" value="alpha/beta hydrolase"/>
    <property type="match status" value="1"/>
</dbReference>
<dbReference type="PANTHER" id="PTHR48182">
    <property type="entry name" value="PROTEIN SERAC1"/>
    <property type="match status" value="1"/>
</dbReference>
<organism evidence="7 8">
    <name type="scientific">Polyplosphaeria fusca</name>
    <dbReference type="NCBI Taxonomy" id="682080"/>
    <lineage>
        <taxon>Eukaryota</taxon>
        <taxon>Fungi</taxon>
        <taxon>Dikarya</taxon>
        <taxon>Ascomycota</taxon>
        <taxon>Pezizomycotina</taxon>
        <taxon>Dothideomycetes</taxon>
        <taxon>Pleosporomycetidae</taxon>
        <taxon>Pleosporales</taxon>
        <taxon>Tetraplosphaeriaceae</taxon>
        <taxon>Polyplosphaeria</taxon>
    </lineage>
</organism>
<dbReference type="Proteomes" id="UP000799444">
    <property type="component" value="Unassembled WGS sequence"/>
</dbReference>
<evidence type="ECO:0000256" key="5">
    <source>
        <dbReference type="ARBA" id="ARBA00023128"/>
    </source>
</evidence>
<reference evidence="7" key="1">
    <citation type="journal article" date="2020" name="Stud. Mycol.">
        <title>101 Dothideomycetes genomes: a test case for predicting lifestyles and emergence of pathogens.</title>
        <authorList>
            <person name="Haridas S."/>
            <person name="Albert R."/>
            <person name="Binder M."/>
            <person name="Bloem J."/>
            <person name="Labutti K."/>
            <person name="Salamov A."/>
            <person name="Andreopoulos B."/>
            <person name="Baker S."/>
            <person name="Barry K."/>
            <person name="Bills G."/>
            <person name="Bluhm B."/>
            <person name="Cannon C."/>
            <person name="Castanera R."/>
            <person name="Culley D."/>
            <person name="Daum C."/>
            <person name="Ezra D."/>
            <person name="Gonzalez J."/>
            <person name="Henrissat B."/>
            <person name="Kuo A."/>
            <person name="Liang C."/>
            <person name="Lipzen A."/>
            <person name="Lutzoni F."/>
            <person name="Magnuson J."/>
            <person name="Mondo S."/>
            <person name="Nolan M."/>
            <person name="Ohm R."/>
            <person name="Pangilinan J."/>
            <person name="Park H.-J."/>
            <person name="Ramirez L."/>
            <person name="Alfaro M."/>
            <person name="Sun H."/>
            <person name="Tritt A."/>
            <person name="Yoshinaga Y."/>
            <person name="Zwiers L.-H."/>
            <person name="Turgeon B."/>
            <person name="Goodwin S."/>
            <person name="Spatafora J."/>
            <person name="Crous P."/>
            <person name="Grigoriev I."/>
        </authorList>
    </citation>
    <scope>NUCLEOTIDE SEQUENCE</scope>
    <source>
        <strain evidence="7">CBS 125425</strain>
    </source>
</reference>
<comment type="caution">
    <text evidence="7">The sequence shown here is derived from an EMBL/GenBank/DDBJ whole genome shotgun (WGS) entry which is preliminary data.</text>
</comment>
<evidence type="ECO:0000256" key="2">
    <source>
        <dbReference type="ARBA" id="ARBA00004240"/>
    </source>
</evidence>
<dbReference type="GO" id="GO:0016020">
    <property type="term" value="C:membrane"/>
    <property type="evidence" value="ECO:0007669"/>
    <property type="project" value="UniProtKB-SubCell"/>
</dbReference>
<dbReference type="InterPro" id="IPR052374">
    <property type="entry name" value="SERAC1"/>
</dbReference>
<evidence type="ECO:0000256" key="3">
    <source>
        <dbReference type="ARBA" id="ARBA00004370"/>
    </source>
</evidence>
<comment type="subcellular location">
    <subcellularLocation>
        <location evidence="2">Endoplasmic reticulum</location>
    </subcellularLocation>
    <subcellularLocation>
        <location evidence="3">Membrane</location>
    </subcellularLocation>
    <subcellularLocation>
        <location evidence="1">Mitochondrion</location>
    </subcellularLocation>
</comment>
<keyword evidence="6" id="KW-0472">Membrane</keyword>
<name>A0A9P4UYM1_9PLEO</name>
<dbReference type="OrthoDB" id="5086500at2759"/>
<dbReference type="PANTHER" id="PTHR48182:SF2">
    <property type="entry name" value="PROTEIN SERAC1"/>
    <property type="match status" value="1"/>
</dbReference>
<dbReference type="GO" id="GO:0005739">
    <property type="term" value="C:mitochondrion"/>
    <property type="evidence" value="ECO:0007669"/>
    <property type="project" value="UniProtKB-SubCell"/>
</dbReference>
<feature type="non-terminal residue" evidence="7">
    <location>
        <position position="91"/>
    </location>
</feature>
<feature type="non-terminal residue" evidence="7">
    <location>
        <position position="1"/>
    </location>
</feature>
<dbReference type="SUPFAM" id="SSF53474">
    <property type="entry name" value="alpha/beta-Hydrolases"/>
    <property type="match status" value="1"/>
</dbReference>
<evidence type="ECO:0000256" key="6">
    <source>
        <dbReference type="ARBA" id="ARBA00023136"/>
    </source>
</evidence>
<proteinExistence type="predicted"/>
<keyword evidence="5" id="KW-0496">Mitochondrion</keyword>
<dbReference type="GO" id="GO:0005783">
    <property type="term" value="C:endoplasmic reticulum"/>
    <property type="evidence" value="ECO:0007669"/>
    <property type="project" value="UniProtKB-SubCell"/>
</dbReference>
<evidence type="ECO:0000313" key="7">
    <source>
        <dbReference type="EMBL" id="KAF2729360.1"/>
    </source>
</evidence>
<gene>
    <name evidence="7" type="ORF">EJ04DRAFT_395422</name>
</gene>
<dbReference type="AlphaFoldDB" id="A0A9P4UYM1"/>
<keyword evidence="4" id="KW-0256">Endoplasmic reticulum</keyword>
<protein>
    <submittedName>
        <fullName evidence="7">Uncharacterized protein</fullName>
    </submittedName>
</protein>